<evidence type="ECO:0000256" key="4">
    <source>
        <dbReference type="ARBA" id="ARBA00022729"/>
    </source>
</evidence>
<feature type="compositionally biased region" description="Polar residues" evidence="7">
    <location>
        <begin position="157"/>
        <end position="166"/>
    </location>
</feature>
<dbReference type="InterPro" id="IPR017850">
    <property type="entry name" value="Alkaline_phosphatase_core_sf"/>
</dbReference>
<evidence type="ECO:0000256" key="3">
    <source>
        <dbReference type="ARBA" id="ARBA00022723"/>
    </source>
</evidence>
<dbReference type="PROSITE" id="PS00523">
    <property type="entry name" value="SULFATASE_1"/>
    <property type="match status" value="1"/>
</dbReference>
<sequence>MLFRLFSIVLFSAFTCTALVAERPNVLFISVDDLNDFPAFSGRYPDAKTPHMDRLAAQGMVFSRAHSQYPLCGPSRASIMAGLLPSTLGYDTHMKDEAVARRAADLGTELLHTYFANHGYTTLAVGKIFHHHVPKGSVDRSGGRGGFNEPTGKLRQNWPQRGTSTDWARAPERDDQLPDHAAAEWAVKQLQADHEKPFFLMVGFLRPHVPWYVPEKWFDLYDRDEIALPPYKKDDLDDIPEIAKRISILEQMPRTDWAIENDQWRDIVHAYLACISFADHQVGKVLDALATSPYAGNTIVVLWSDHGYHLGEKNTFQKMSLWERSSHVPLVISAPGVEAGIRCDRVVSLLDLYPTLVEMAGLPANDKTEGRSLVPLLESPSIRWPYPAITGWKENSFAIQGERYRYLRYGDGSEELYDHSSDLDEQHNLAGNPDYKAVKKLMALTLRTILNEGTGEQDTARKAAELREQCASLGATAIFP</sequence>
<keyword evidence="11" id="KW-1185">Reference proteome</keyword>
<reference evidence="10 11" key="1">
    <citation type="submission" date="2018-05" db="EMBL/GenBank/DDBJ databases">
        <title>Coraliomargarita sinensis sp. nov., isolated from a marine solar saltern.</title>
        <authorList>
            <person name="Zhou L.Y."/>
        </authorList>
    </citation>
    <scope>NUCLEOTIDE SEQUENCE [LARGE SCALE GENOMIC DNA]</scope>
    <source>
        <strain evidence="10 11">WN38</strain>
    </source>
</reference>
<evidence type="ECO:0000313" key="11">
    <source>
        <dbReference type="Proteomes" id="UP000247099"/>
    </source>
</evidence>
<feature type="region of interest" description="Disordered" evidence="7">
    <location>
        <begin position="136"/>
        <end position="171"/>
    </location>
</feature>
<dbReference type="Proteomes" id="UP000247099">
    <property type="component" value="Unassembled WGS sequence"/>
</dbReference>
<evidence type="ECO:0000256" key="6">
    <source>
        <dbReference type="ARBA" id="ARBA00022837"/>
    </source>
</evidence>
<evidence type="ECO:0000256" key="2">
    <source>
        <dbReference type="ARBA" id="ARBA00008779"/>
    </source>
</evidence>
<dbReference type="AlphaFoldDB" id="A0A317ZKQ6"/>
<proteinExistence type="inferred from homology"/>
<dbReference type="GO" id="GO:0046872">
    <property type="term" value="F:metal ion binding"/>
    <property type="evidence" value="ECO:0007669"/>
    <property type="project" value="UniProtKB-KW"/>
</dbReference>
<feature type="chain" id="PRO_5016322144" evidence="8">
    <location>
        <begin position="22"/>
        <end position="480"/>
    </location>
</feature>
<comment type="similarity">
    <text evidence="2">Belongs to the sulfatase family.</text>
</comment>
<keyword evidence="6" id="KW-0106">Calcium</keyword>
<dbReference type="InterPro" id="IPR024607">
    <property type="entry name" value="Sulfatase_CS"/>
</dbReference>
<gene>
    <name evidence="10" type="ORF">DDZ13_07660</name>
</gene>
<protein>
    <submittedName>
        <fullName evidence="10">Sulfatase</fullName>
    </submittedName>
</protein>
<dbReference type="Gene3D" id="3.40.720.10">
    <property type="entry name" value="Alkaline Phosphatase, subunit A"/>
    <property type="match status" value="1"/>
</dbReference>
<dbReference type="OrthoDB" id="9803751at2"/>
<dbReference type="InParanoid" id="A0A317ZKQ6"/>
<dbReference type="GO" id="GO:0005737">
    <property type="term" value="C:cytoplasm"/>
    <property type="evidence" value="ECO:0007669"/>
    <property type="project" value="TreeGrafter"/>
</dbReference>
<dbReference type="RefSeq" id="WP_110130851.1">
    <property type="nucleotide sequence ID" value="NZ_QHJQ01000004.1"/>
</dbReference>
<dbReference type="GO" id="GO:0004423">
    <property type="term" value="F:iduronate-2-sulfatase activity"/>
    <property type="evidence" value="ECO:0007669"/>
    <property type="project" value="InterPro"/>
</dbReference>
<comment type="caution">
    <text evidence="10">The sequence shown here is derived from an EMBL/GenBank/DDBJ whole genome shotgun (WGS) entry which is preliminary data.</text>
</comment>
<evidence type="ECO:0000256" key="8">
    <source>
        <dbReference type="SAM" id="SignalP"/>
    </source>
</evidence>
<evidence type="ECO:0000256" key="7">
    <source>
        <dbReference type="SAM" id="MobiDB-lite"/>
    </source>
</evidence>
<dbReference type="PANTHER" id="PTHR45953">
    <property type="entry name" value="IDURONATE 2-SULFATASE"/>
    <property type="match status" value="1"/>
</dbReference>
<evidence type="ECO:0000313" key="10">
    <source>
        <dbReference type="EMBL" id="PXA04399.1"/>
    </source>
</evidence>
<dbReference type="EMBL" id="QHJQ01000004">
    <property type="protein sequence ID" value="PXA04399.1"/>
    <property type="molecule type" value="Genomic_DNA"/>
</dbReference>
<organism evidence="10 11">
    <name type="scientific">Coraliomargarita sinensis</name>
    <dbReference type="NCBI Taxonomy" id="2174842"/>
    <lineage>
        <taxon>Bacteria</taxon>
        <taxon>Pseudomonadati</taxon>
        <taxon>Verrucomicrobiota</taxon>
        <taxon>Opitutia</taxon>
        <taxon>Puniceicoccales</taxon>
        <taxon>Coraliomargaritaceae</taxon>
        <taxon>Coraliomargarita</taxon>
    </lineage>
</organism>
<evidence type="ECO:0000259" key="9">
    <source>
        <dbReference type="Pfam" id="PF00884"/>
    </source>
</evidence>
<dbReference type="SUPFAM" id="SSF53649">
    <property type="entry name" value="Alkaline phosphatase-like"/>
    <property type="match status" value="1"/>
</dbReference>
<dbReference type="InterPro" id="IPR000917">
    <property type="entry name" value="Sulfatase_N"/>
</dbReference>
<feature type="domain" description="Sulfatase N-terminal" evidence="9">
    <location>
        <begin position="24"/>
        <end position="361"/>
    </location>
</feature>
<keyword evidence="3" id="KW-0479">Metal-binding</keyword>
<dbReference type="Pfam" id="PF00884">
    <property type="entry name" value="Sulfatase"/>
    <property type="match status" value="1"/>
</dbReference>
<dbReference type="FunCoup" id="A0A317ZKQ6">
    <property type="interactions" value="164"/>
</dbReference>
<keyword evidence="5" id="KW-0378">Hydrolase</keyword>
<dbReference type="CDD" id="cd16030">
    <property type="entry name" value="iduronate-2-sulfatase"/>
    <property type="match status" value="1"/>
</dbReference>
<evidence type="ECO:0000256" key="5">
    <source>
        <dbReference type="ARBA" id="ARBA00022801"/>
    </source>
</evidence>
<dbReference type="PANTHER" id="PTHR45953:SF1">
    <property type="entry name" value="IDURONATE 2-SULFATASE"/>
    <property type="match status" value="1"/>
</dbReference>
<comment type="cofactor">
    <cofactor evidence="1">
        <name>Ca(2+)</name>
        <dbReference type="ChEBI" id="CHEBI:29108"/>
    </cofactor>
</comment>
<name>A0A317ZKQ6_9BACT</name>
<keyword evidence="4 8" id="KW-0732">Signal</keyword>
<evidence type="ECO:0000256" key="1">
    <source>
        <dbReference type="ARBA" id="ARBA00001913"/>
    </source>
</evidence>
<accession>A0A317ZKQ6</accession>
<feature type="signal peptide" evidence="8">
    <location>
        <begin position="1"/>
        <end position="21"/>
    </location>
</feature>
<dbReference type="InterPro" id="IPR035874">
    <property type="entry name" value="IDS"/>
</dbReference>